<keyword evidence="7" id="KW-0687">Ribonucleoprotein</keyword>
<evidence type="ECO:0000313" key="11">
    <source>
        <dbReference type="Proteomes" id="UP000887565"/>
    </source>
</evidence>
<comment type="subcellular location">
    <subcellularLocation>
        <location evidence="1">Nucleus</location>
        <location evidence="1">Nucleolus</location>
    </subcellularLocation>
</comment>
<evidence type="ECO:0000256" key="7">
    <source>
        <dbReference type="ARBA" id="ARBA00023274"/>
    </source>
</evidence>
<dbReference type="WBParaSite" id="nRc.2.0.1.t09599-RA">
    <property type="protein sequence ID" value="nRc.2.0.1.t09599-RA"/>
    <property type="gene ID" value="nRc.2.0.1.g09599"/>
</dbReference>
<feature type="repeat" description="WD" evidence="9">
    <location>
        <begin position="58"/>
        <end position="100"/>
    </location>
</feature>
<dbReference type="InterPro" id="IPR036322">
    <property type="entry name" value="WD40_repeat_dom_sf"/>
</dbReference>
<dbReference type="InterPro" id="IPR015943">
    <property type="entry name" value="WD40/YVTN_repeat-like_dom_sf"/>
</dbReference>
<name>A0A915I637_ROMCU</name>
<keyword evidence="4 9" id="KW-0853">WD repeat</keyword>
<organism evidence="11 12">
    <name type="scientific">Romanomermis culicivorax</name>
    <name type="common">Nematode worm</name>
    <dbReference type="NCBI Taxonomy" id="13658"/>
    <lineage>
        <taxon>Eukaryota</taxon>
        <taxon>Metazoa</taxon>
        <taxon>Ecdysozoa</taxon>
        <taxon>Nematoda</taxon>
        <taxon>Enoplea</taxon>
        <taxon>Dorylaimia</taxon>
        <taxon>Mermithida</taxon>
        <taxon>Mermithoidea</taxon>
        <taxon>Mermithidae</taxon>
        <taxon>Romanomermis</taxon>
    </lineage>
</organism>
<sequence length="460" mass="53047">MVVTCCQTTDVAKVWWFTTEPRNFDPSIHPFQQCREYARALNATKIEKMFAKPFLGSLDGHRDGVFCLAKHPKRLPVVFSGSYDGEIRVWNIAEKRCLAAVPAHDGFVRGLCVDPQNADRFLSVGDDKCIKEWSFERASTTDFEPVQNIATKHMIYDITHNYRQAIFATSGEGVFVWDYSRTTPLRAFDWGVDSVQKIRFNPVETNILAAAAADRSIILYDSRGHVPLRKVVLKMKSNAIAWNPMEAFSFVVASEDYNLYTFDMRNLSSAVVVHIDHVAAVMDVDISPTGKEFVSGSYDKTLRIFPCDSSKCRHRNFKFSGWKFFHFPPYFREVYHTKRMQRIMSVLYSNDSKYILSGSDEMNIRLWKAVAWEKLGPTRRNEKEALAYNEKLKAKFAHHPEIKRIRQNRHVPKHIFNARKELSEIRQSKARKESNIRLHSKPGTVPEISIKKQSIVGEHE</sequence>
<dbReference type="InterPro" id="IPR051733">
    <property type="entry name" value="WD_repeat_DCAF13/WDSOF1"/>
</dbReference>
<evidence type="ECO:0000256" key="1">
    <source>
        <dbReference type="ARBA" id="ARBA00004604"/>
    </source>
</evidence>
<proteinExistence type="inferred from homology"/>
<dbReference type="InterPro" id="IPR001680">
    <property type="entry name" value="WD40_rpt"/>
</dbReference>
<keyword evidence="6" id="KW-0539">Nucleus</keyword>
<dbReference type="Gene3D" id="2.130.10.10">
    <property type="entry name" value="YVTN repeat-like/Quinoprotein amine dehydrogenase"/>
    <property type="match status" value="2"/>
</dbReference>
<evidence type="ECO:0000256" key="4">
    <source>
        <dbReference type="ARBA" id="ARBA00022574"/>
    </source>
</evidence>
<feature type="domain" description="Sof1-like protein" evidence="10">
    <location>
        <begin position="369"/>
        <end position="454"/>
    </location>
</feature>
<dbReference type="AlphaFoldDB" id="A0A915I637"/>
<dbReference type="PANTHER" id="PTHR22851:SF0">
    <property type="entry name" value="DDB1- AND CUL4-ASSOCIATED FACTOR 13"/>
    <property type="match status" value="1"/>
</dbReference>
<evidence type="ECO:0000256" key="6">
    <source>
        <dbReference type="ARBA" id="ARBA00023242"/>
    </source>
</evidence>
<dbReference type="PANTHER" id="PTHR22851">
    <property type="entry name" value="U3 SMALL NUCLEOLAR RNA U3 SNORNA ASSOCIATED PROTEIN"/>
    <property type="match status" value="1"/>
</dbReference>
<evidence type="ECO:0000256" key="9">
    <source>
        <dbReference type="PROSITE-ProRule" id="PRU00221"/>
    </source>
</evidence>
<dbReference type="SUPFAM" id="SSF50978">
    <property type="entry name" value="WD40 repeat-like"/>
    <property type="match status" value="1"/>
</dbReference>
<dbReference type="PROSITE" id="PS50082">
    <property type="entry name" value="WD_REPEATS_2"/>
    <property type="match status" value="3"/>
</dbReference>
<keyword evidence="5" id="KW-0677">Repeat</keyword>
<comment type="similarity">
    <text evidence="2">Belongs to the WD repeat DCAF13/WDSOF1 family.</text>
</comment>
<dbReference type="Pfam" id="PF00400">
    <property type="entry name" value="WD40"/>
    <property type="match status" value="4"/>
</dbReference>
<dbReference type="SMART" id="SM00320">
    <property type="entry name" value="WD40"/>
    <property type="match status" value="7"/>
</dbReference>
<dbReference type="Pfam" id="PF04158">
    <property type="entry name" value="Sof1"/>
    <property type="match status" value="1"/>
</dbReference>
<dbReference type="GO" id="GO:0032040">
    <property type="term" value="C:small-subunit processome"/>
    <property type="evidence" value="ECO:0007669"/>
    <property type="project" value="TreeGrafter"/>
</dbReference>
<dbReference type="InterPro" id="IPR007287">
    <property type="entry name" value="Sof1"/>
</dbReference>
<feature type="repeat" description="WD" evidence="9">
    <location>
        <begin position="274"/>
        <end position="315"/>
    </location>
</feature>
<dbReference type="PROSITE" id="PS00678">
    <property type="entry name" value="WD_REPEATS_1"/>
    <property type="match status" value="1"/>
</dbReference>
<reference evidence="12" key="1">
    <citation type="submission" date="2022-11" db="UniProtKB">
        <authorList>
            <consortium name="WormBaseParasite"/>
        </authorList>
    </citation>
    <scope>IDENTIFICATION</scope>
</reference>
<dbReference type="InterPro" id="IPR019775">
    <property type="entry name" value="WD40_repeat_CS"/>
</dbReference>
<evidence type="ECO:0000259" key="10">
    <source>
        <dbReference type="Pfam" id="PF04158"/>
    </source>
</evidence>
<keyword evidence="11" id="KW-1185">Reference proteome</keyword>
<evidence type="ECO:0000256" key="8">
    <source>
        <dbReference type="ARBA" id="ARBA00032239"/>
    </source>
</evidence>
<accession>A0A915I637</accession>
<dbReference type="GO" id="GO:0000462">
    <property type="term" value="P:maturation of SSU-rRNA from tricistronic rRNA transcript (SSU-rRNA, 5.8S rRNA, LSU-rRNA)"/>
    <property type="evidence" value="ECO:0007669"/>
    <property type="project" value="TreeGrafter"/>
</dbReference>
<protein>
    <recommendedName>
        <fullName evidence="3">DDB1- and CUL4-associated factor 13</fullName>
    </recommendedName>
    <alternativeName>
        <fullName evidence="8">WD repeat and SOF domain-containing protein 1</fullName>
    </alternativeName>
</protein>
<dbReference type="PROSITE" id="PS50294">
    <property type="entry name" value="WD_REPEATS_REGION"/>
    <property type="match status" value="1"/>
</dbReference>
<dbReference type="Proteomes" id="UP000887565">
    <property type="component" value="Unplaced"/>
</dbReference>
<dbReference type="OMA" id="EDHNAYI"/>
<evidence type="ECO:0000256" key="5">
    <source>
        <dbReference type="ARBA" id="ARBA00022737"/>
    </source>
</evidence>
<evidence type="ECO:0000256" key="3">
    <source>
        <dbReference type="ARBA" id="ARBA00021762"/>
    </source>
</evidence>
<evidence type="ECO:0000256" key="2">
    <source>
        <dbReference type="ARBA" id="ARBA00005649"/>
    </source>
</evidence>
<evidence type="ECO:0000313" key="12">
    <source>
        <dbReference type="WBParaSite" id="nRc.2.0.1.t09599-RA"/>
    </source>
</evidence>
<feature type="repeat" description="WD" evidence="9">
    <location>
        <begin position="336"/>
        <end position="368"/>
    </location>
</feature>